<dbReference type="InterPro" id="IPR050397">
    <property type="entry name" value="Env_Response_Regulators"/>
</dbReference>
<dbReference type="GO" id="GO:0003700">
    <property type="term" value="F:DNA-binding transcription factor activity"/>
    <property type="evidence" value="ECO:0007669"/>
    <property type="project" value="TreeGrafter"/>
</dbReference>
<dbReference type="Pfam" id="PF00027">
    <property type="entry name" value="cNMP_binding"/>
    <property type="match status" value="1"/>
</dbReference>
<dbReference type="Gene3D" id="2.60.120.10">
    <property type="entry name" value="Jelly Rolls"/>
    <property type="match status" value="1"/>
</dbReference>
<proteinExistence type="predicted"/>
<dbReference type="Proteomes" id="UP000248856">
    <property type="component" value="Unassembled WGS sequence"/>
</dbReference>
<dbReference type="OrthoDB" id="8545112at2"/>
<evidence type="ECO:0000256" key="2">
    <source>
        <dbReference type="ARBA" id="ARBA00023125"/>
    </source>
</evidence>
<name>A0A328ZEQ2_9BURK</name>
<feature type="domain" description="HTH crp-type" evidence="5">
    <location>
        <begin position="152"/>
        <end position="225"/>
    </location>
</feature>
<dbReference type="SMART" id="SM00419">
    <property type="entry name" value="HTH_CRP"/>
    <property type="match status" value="1"/>
</dbReference>
<dbReference type="CDD" id="cd00038">
    <property type="entry name" value="CAP_ED"/>
    <property type="match status" value="1"/>
</dbReference>
<protein>
    <submittedName>
        <fullName evidence="6">CRP-like cAMP-binding protein</fullName>
    </submittedName>
</protein>
<dbReference type="GO" id="GO:0005829">
    <property type="term" value="C:cytosol"/>
    <property type="evidence" value="ECO:0007669"/>
    <property type="project" value="TreeGrafter"/>
</dbReference>
<dbReference type="PROSITE" id="PS51063">
    <property type="entry name" value="HTH_CRP_2"/>
    <property type="match status" value="1"/>
</dbReference>
<dbReference type="InterPro" id="IPR012318">
    <property type="entry name" value="HTH_CRP"/>
</dbReference>
<dbReference type="SUPFAM" id="SSF46785">
    <property type="entry name" value="Winged helix' DNA-binding domain"/>
    <property type="match status" value="1"/>
</dbReference>
<dbReference type="PANTHER" id="PTHR24567">
    <property type="entry name" value="CRP FAMILY TRANSCRIPTIONAL REGULATORY PROTEIN"/>
    <property type="match status" value="1"/>
</dbReference>
<dbReference type="Pfam" id="PF13545">
    <property type="entry name" value="HTH_Crp_2"/>
    <property type="match status" value="1"/>
</dbReference>
<dbReference type="Gene3D" id="1.10.10.10">
    <property type="entry name" value="Winged helix-like DNA-binding domain superfamily/Winged helix DNA-binding domain"/>
    <property type="match status" value="1"/>
</dbReference>
<dbReference type="InterPro" id="IPR014710">
    <property type="entry name" value="RmlC-like_jellyroll"/>
</dbReference>
<accession>A0A328ZEQ2</accession>
<evidence type="ECO:0000259" key="5">
    <source>
        <dbReference type="PROSITE" id="PS51063"/>
    </source>
</evidence>
<evidence type="ECO:0000259" key="4">
    <source>
        <dbReference type="PROSITE" id="PS50042"/>
    </source>
</evidence>
<comment type="caution">
    <text evidence="6">The sequence shown here is derived from an EMBL/GenBank/DDBJ whole genome shotgun (WGS) entry which is preliminary data.</text>
</comment>
<dbReference type="SMART" id="SM00100">
    <property type="entry name" value="cNMP"/>
    <property type="match status" value="1"/>
</dbReference>
<dbReference type="GO" id="GO:0003677">
    <property type="term" value="F:DNA binding"/>
    <property type="evidence" value="ECO:0007669"/>
    <property type="project" value="UniProtKB-KW"/>
</dbReference>
<feature type="domain" description="Cyclic nucleotide-binding" evidence="4">
    <location>
        <begin position="18"/>
        <end position="133"/>
    </location>
</feature>
<organism evidence="6 7">
    <name type="scientific">Paracidovorax anthurii</name>
    <dbReference type="NCBI Taxonomy" id="78229"/>
    <lineage>
        <taxon>Bacteria</taxon>
        <taxon>Pseudomonadati</taxon>
        <taxon>Pseudomonadota</taxon>
        <taxon>Betaproteobacteria</taxon>
        <taxon>Burkholderiales</taxon>
        <taxon>Comamonadaceae</taxon>
        <taxon>Paracidovorax</taxon>
    </lineage>
</organism>
<dbReference type="InterPro" id="IPR036388">
    <property type="entry name" value="WH-like_DNA-bd_sf"/>
</dbReference>
<evidence type="ECO:0000256" key="1">
    <source>
        <dbReference type="ARBA" id="ARBA00023015"/>
    </source>
</evidence>
<keyword evidence="7" id="KW-1185">Reference proteome</keyword>
<evidence type="ECO:0000313" key="7">
    <source>
        <dbReference type="Proteomes" id="UP000248856"/>
    </source>
</evidence>
<dbReference type="AlphaFoldDB" id="A0A328ZEQ2"/>
<evidence type="ECO:0000256" key="3">
    <source>
        <dbReference type="ARBA" id="ARBA00023163"/>
    </source>
</evidence>
<dbReference type="InterPro" id="IPR036390">
    <property type="entry name" value="WH_DNA-bd_sf"/>
</dbReference>
<dbReference type="InterPro" id="IPR018490">
    <property type="entry name" value="cNMP-bd_dom_sf"/>
</dbReference>
<dbReference type="InterPro" id="IPR000595">
    <property type="entry name" value="cNMP-bd_dom"/>
</dbReference>
<reference evidence="6 7" key="1">
    <citation type="submission" date="2018-06" db="EMBL/GenBank/DDBJ databases">
        <title>Genomic Encyclopedia of Archaeal and Bacterial Type Strains, Phase II (KMG-II): from individual species to whole genera.</title>
        <authorList>
            <person name="Goeker M."/>
        </authorList>
    </citation>
    <scope>NUCLEOTIDE SEQUENCE [LARGE SCALE GENOMIC DNA]</scope>
    <source>
        <strain evidence="6 7">CFPB 3232</strain>
    </source>
</reference>
<keyword evidence="1" id="KW-0805">Transcription regulation</keyword>
<dbReference type="SUPFAM" id="SSF51206">
    <property type="entry name" value="cAMP-binding domain-like"/>
    <property type="match status" value="1"/>
</dbReference>
<evidence type="ECO:0000313" key="6">
    <source>
        <dbReference type="EMBL" id="RAR84359.1"/>
    </source>
</evidence>
<dbReference type="PROSITE" id="PS50042">
    <property type="entry name" value="CNMP_BINDING_3"/>
    <property type="match status" value="1"/>
</dbReference>
<keyword evidence="3" id="KW-0804">Transcription</keyword>
<sequence>MTSPATPRSSLALRRVPLFEGLDAARLDRIAQQCQWQQMPARRRLFSRAASGGDVYFVLSGRVRVTTYSANGRQVTFRDCEPGEPIGLLAALDGGARSADVVTLEPTLVASLPPADFRALMAEEPAVAQRVVQGLCALVRELSERVIDLSTLGVQNRLHAELLRMARAAGADAQGRARIEPAPAHVELAGRISTNREQVTRELGALARQGLLEKDGRAFVVTDLARLERMVAEVRGG</sequence>
<keyword evidence="2" id="KW-0238">DNA-binding</keyword>
<gene>
    <name evidence="6" type="ORF">AX018_101177</name>
</gene>
<dbReference type="PANTHER" id="PTHR24567:SF68">
    <property type="entry name" value="DNA-BINDING TRANSCRIPTIONAL DUAL REGULATOR CRP"/>
    <property type="match status" value="1"/>
</dbReference>
<dbReference type="RefSeq" id="WP_111876745.1">
    <property type="nucleotide sequence ID" value="NZ_CBCSGC010000195.1"/>
</dbReference>
<dbReference type="EMBL" id="QLTA01000011">
    <property type="protein sequence ID" value="RAR84359.1"/>
    <property type="molecule type" value="Genomic_DNA"/>
</dbReference>